<dbReference type="Proteomes" id="UP000193862">
    <property type="component" value="Unassembled WGS sequence"/>
</dbReference>
<dbReference type="InterPro" id="IPR000524">
    <property type="entry name" value="Tscrpt_reg_HTH_GntR"/>
</dbReference>
<dbReference type="InterPro" id="IPR050679">
    <property type="entry name" value="Bact_HTH_transcr_reg"/>
</dbReference>
<dbReference type="SUPFAM" id="SSF64288">
    <property type="entry name" value="Chorismate lyase-like"/>
    <property type="match status" value="1"/>
</dbReference>
<dbReference type="InterPro" id="IPR011663">
    <property type="entry name" value="UTRA"/>
</dbReference>
<dbReference type="PANTHER" id="PTHR44846">
    <property type="entry name" value="MANNOSYL-D-GLYCERATE TRANSPORT/METABOLISM SYSTEM REPRESSOR MNGR-RELATED"/>
    <property type="match status" value="1"/>
</dbReference>
<keyword evidence="3" id="KW-0804">Transcription</keyword>
<dbReference type="InterPro" id="IPR036388">
    <property type="entry name" value="WH-like_DNA-bd_sf"/>
</dbReference>
<evidence type="ECO:0000256" key="1">
    <source>
        <dbReference type="ARBA" id="ARBA00023015"/>
    </source>
</evidence>
<dbReference type="SMART" id="SM00866">
    <property type="entry name" value="UTRA"/>
    <property type="match status" value="1"/>
</dbReference>
<keyword evidence="2" id="KW-0238">DNA-binding</keyword>
<dbReference type="GO" id="GO:0003677">
    <property type="term" value="F:DNA binding"/>
    <property type="evidence" value="ECO:0007669"/>
    <property type="project" value="UniProtKB-KW"/>
</dbReference>
<dbReference type="SUPFAM" id="SSF46785">
    <property type="entry name" value="Winged helix' DNA-binding domain"/>
    <property type="match status" value="1"/>
</dbReference>
<evidence type="ECO:0000256" key="2">
    <source>
        <dbReference type="ARBA" id="ARBA00023125"/>
    </source>
</evidence>
<accession>A0A1Y5TC85</accession>
<evidence type="ECO:0000313" key="6">
    <source>
        <dbReference type="Proteomes" id="UP000193862"/>
    </source>
</evidence>
<dbReference type="PANTHER" id="PTHR44846:SF1">
    <property type="entry name" value="MANNOSYL-D-GLYCERATE TRANSPORT_METABOLISM SYSTEM REPRESSOR MNGR-RELATED"/>
    <property type="match status" value="1"/>
</dbReference>
<dbReference type="CDD" id="cd07377">
    <property type="entry name" value="WHTH_GntR"/>
    <property type="match status" value="1"/>
</dbReference>
<dbReference type="PRINTS" id="PR00035">
    <property type="entry name" value="HTHGNTR"/>
</dbReference>
<protein>
    <submittedName>
        <fullName evidence="5">Mannosyl-D-glycerate transport/metabolism system repressor MngR</fullName>
    </submittedName>
</protein>
<sequence>MTLTRDDASPLYLQVTHLIEKEISSGTYPVGSLLPPEADLAVQLGVSRHTIRQAIAQMRARGQLSARKGVGTRVESQREDWSTRFTCGSRDALYDFARETELHFACRKTIEARGALAAEIGCRTGHKFYHLAGLRYVSGNSTPMCWNEVYLEPRLKPVIEGVDILRSSLFTLIEQHTGERIREIRQDLRAVAMPDHIAPELGCATGAICMKMSRRYIGSGGRLLEYAVQYNVAENFVYQTTISST</sequence>
<dbReference type="RefSeq" id="WP_085837226.1">
    <property type="nucleotide sequence ID" value="NZ_FWFS01000009.1"/>
</dbReference>
<dbReference type="AlphaFoldDB" id="A0A1Y5TC85"/>
<dbReference type="Pfam" id="PF07702">
    <property type="entry name" value="UTRA"/>
    <property type="match status" value="1"/>
</dbReference>
<keyword evidence="1" id="KW-0805">Transcription regulation</keyword>
<dbReference type="Gene3D" id="3.40.1410.10">
    <property type="entry name" value="Chorismate lyase-like"/>
    <property type="match status" value="1"/>
</dbReference>
<gene>
    <name evidence="5" type="primary">mngR</name>
    <name evidence="5" type="ORF">AQS8620_02516</name>
</gene>
<dbReference type="InterPro" id="IPR028978">
    <property type="entry name" value="Chorismate_lyase_/UTRA_dom_sf"/>
</dbReference>
<dbReference type="Pfam" id="PF00392">
    <property type="entry name" value="GntR"/>
    <property type="match status" value="1"/>
</dbReference>
<organism evidence="5 6">
    <name type="scientific">Aquimixticola soesokkakensis</name>
    <dbReference type="NCBI Taxonomy" id="1519096"/>
    <lineage>
        <taxon>Bacteria</taxon>
        <taxon>Pseudomonadati</taxon>
        <taxon>Pseudomonadota</taxon>
        <taxon>Alphaproteobacteria</taxon>
        <taxon>Rhodobacterales</taxon>
        <taxon>Paracoccaceae</taxon>
        <taxon>Aquimixticola</taxon>
    </lineage>
</organism>
<evidence type="ECO:0000313" key="5">
    <source>
        <dbReference type="EMBL" id="SLN57113.1"/>
    </source>
</evidence>
<dbReference type="InterPro" id="IPR036390">
    <property type="entry name" value="WH_DNA-bd_sf"/>
</dbReference>
<evidence type="ECO:0000256" key="3">
    <source>
        <dbReference type="ARBA" id="ARBA00023163"/>
    </source>
</evidence>
<keyword evidence="6" id="KW-1185">Reference proteome</keyword>
<evidence type="ECO:0000259" key="4">
    <source>
        <dbReference type="PROSITE" id="PS50949"/>
    </source>
</evidence>
<dbReference type="GO" id="GO:0003700">
    <property type="term" value="F:DNA-binding transcription factor activity"/>
    <property type="evidence" value="ECO:0007669"/>
    <property type="project" value="InterPro"/>
</dbReference>
<feature type="domain" description="HTH gntR-type" evidence="4">
    <location>
        <begin position="9"/>
        <end position="77"/>
    </location>
</feature>
<name>A0A1Y5TC85_9RHOB</name>
<dbReference type="GO" id="GO:0045892">
    <property type="term" value="P:negative regulation of DNA-templated transcription"/>
    <property type="evidence" value="ECO:0007669"/>
    <property type="project" value="TreeGrafter"/>
</dbReference>
<reference evidence="5 6" key="1">
    <citation type="submission" date="2017-03" db="EMBL/GenBank/DDBJ databases">
        <authorList>
            <person name="Afonso C.L."/>
            <person name="Miller P.J."/>
            <person name="Scott M.A."/>
            <person name="Spackman E."/>
            <person name="Goraichik I."/>
            <person name="Dimitrov K.M."/>
            <person name="Suarez D.L."/>
            <person name="Swayne D.E."/>
        </authorList>
    </citation>
    <scope>NUCLEOTIDE SEQUENCE [LARGE SCALE GENOMIC DNA]</scope>
    <source>
        <strain evidence="5 6">CECT 8620</strain>
    </source>
</reference>
<dbReference type="SMART" id="SM00345">
    <property type="entry name" value="HTH_GNTR"/>
    <property type="match status" value="1"/>
</dbReference>
<dbReference type="EMBL" id="FWFS01000009">
    <property type="protein sequence ID" value="SLN57113.1"/>
    <property type="molecule type" value="Genomic_DNA"/>
</dbReference>
<dbReference type="OrthoDB" id="9808698at2"/>
<dbReference type="PROSITE" id="PS50949">
    <property type="entry name" value="HTH_GNTR"/>
    <property type="match status" value="1"/>
</dbReference>
<dbReference type="Gene3D" id="1.10.10.10">
    <property type="entry name" value="Winged helix-like DNA-binding domain superfamily/Winged helix DNA-binding domain"/>
    <property type="match status" value="1"/>
</dbReference>
<proteinExistence type="predicted"/>